<accession>A0A0P0A9N2</accession>
<evidence type="ECO:0000313" key="3">
    <source>
        <dbReference type="Proteomes" id="UP000064920"/>
    </source>
</evidence>
<dbReference type="KEGG" id="cmar:IMCC12053_603"/>
<organism evidence="2 3">
    <name type="scientific">Celeribacter marinus</name>
    <dbReference type="NCBI Taxonomy" id="1397108"/>
    <lineage>
        <taxon>Bacteria</taxon>
        <taxon>Pseudomonadati</taxon>
        <taxon>Pseudomonadota</taxon>
        <taxon>Alphaproteobacteria</taxon>
        <taxon>Rhodobacterales</taxon>
        <taxon>Roseobacteraceae</taxon>
        <taxon>Celeribacter</taxon>
    </lineage>
</organism>
<keyword evidence="3" id="KW-1185">Reference proteome</keyword>
<protein>
    <submittedName>
        <fullName evidence="2">Uncharacterized protein</fullName>
    </submittedName>
</protein>
<dbReference type="PROSITE" id="PS51257">
    <property type="entry name" value="PROKAR_LIPOPROTEIN"/>
    <property type="match status" value="1"/>
</dbReference>
<proteinExistence type="predicted"/>
<keyword evidence="1" id="KW-0472">Membrane</keyword>
<dbReference type="EMBL" id="CP012023">
    <property type="protein sequence ID" value="ALI54551.1"/>
    <property type="molecule type" value="Genomic_DNA"/>
</dbReference>
<dbReference type="PATRIC" id="fig|1397108.4.peg.624"/>
<name>A0A0P0A9N2_9RHOB</name>
<sequence length="56" mass="6561">MFWLIRAKRWAKHPPSTKRIIFVFGIVAACVVLYLIERAGLLPEWMQLEGRGGMRF</sequence>
<gene>
    <name evidence="2" type="ORF">IMCC12053_603</name>
</gene>
<reference evidence="3" key="1">
    <citation type="submission" date="2015-05" db="EMBL/GenBank/DDBJ databases">
        <authorList>
            <person name="Oh H.-M."/>
            <person name="Yang J.-A."/>
            <person name="Cho J.-C."/>
            <person name="Kang I."/>
        </authorList>
    </citation>
    <scope>NUCLEOTIDE SEQUENCE [LARGE SCALE GENOMIC DNA]</scope>
    <source>
        <strain evidence="3">IMCC 12053</strain>
    </source>
</reference>
<keyword evidence="1" id="KW-0812">Transmembrane</keyword>
<feature type="transmembrane region" description="Helical" evidence="1">
    <location>
        <begin position="20"/>
        <end position="36"/>
    </location>
</feature>
<dbReference type="STRING" id="1397108.IMCC12053_603"/>
<dbReference type="Proteomes" id="UP000064920">
    <property type="component" value="Chromosome"/>
</dbReference>
<dbReference type="AlphaFoldDB" id="A0A0P0A9N2"/>
<evidence type="ECO:0000313" key="2">
    <source>
        <dbReference type="EMBL" id="ALI54551.1"/>
    </source>
</evidence>
<evidence type="ECO:0000256" key="1">
    <source>
        <dbReference type="SAM" id="Phobius"/>
    </source>
</evidence>
<keyword evidence="1" id="KW-1133">Transmembrane helix</keyword>